<feature type="domain" description="THIF-type NAD/FAD binding fold" evidence="1">
    <location>
        <begin position="123"/>
        <end position="349"/>
    </location>
</feature>
<dbReference type="SUPFAM" id="SSF69572">
    <property type="entry name" value="Activating enzymes of the ubiquitin-like proteins"/>
    <property type="match status" value="1"/>
</dbReference>
<name>A0A1W7CVJ3_9ACTN</name>
<dbReference type="EMBL" id="CP021121">
    <property type="protein sequence ID" value="ARQ68716.1"/>
    <property type="molecule type" value="Genomic_DNA"/>
</dbReference>
<proteinExistence type="predicted"/>
<evidence type="ECO:0000313" key="2">
    <source>
        <dbReference type="EMBL" id="ARQ68716.1"/>
    </source>
</evidence>
<dbReference type="AlphaFoldDB" id="A0A1W7CVJ3"/>
<evidence type="ECO:0000259" key="1">
    <source>
        <dbReference type="Pfam" id="PF00899"/>
    </source>
</evidence>
<keyword evidence="3" id="KW-1185">Reference proteome</keyword>
<evidence type="ECO:0000313" key="3">
    <source>
        <dbReference type="Proteomes" id="UP000194218"/>
    </source>
</evidence>
<dbReference type="GO" id="GO:0008641">
    <property type="term" value="F:ubiquitin-like modifier activating enzyme activity"/>
    <property type="evidence" value="ECO:0007669"/>
    <property type="project" value="InterPro"/>
</dbReference>
<dbReference type="OrthoDB" id="4426339at2"/>
<dbReference type="RefSeq" id="WP_086158225.1">
    <property type="nucleotide sequence ID" value="NZ_CP021121.1"/>
</dbReference>
<sequence length="358" mass="37386">MHPMIKPSLRRGWRDRNTVRYGVTPAHSVLFGPLDTATESFLTLFDGTRTLPALREAATALGLREGAADRVAAQLAAAGVLDDATAEREAAAQVTDGLRPDLASLSLLHPEPGGGLRRLVARRAARVQVRGAGRVGTAIAAALAQAGVGRVRVVDGGRVLPQDTAPGGVRAEHVGRRRADAAAEVVGSVTPWERPQDRRTAEEQRTAGTLVIFAPRDGLTAYAPDPSAAEELIEAGTPHLYAGVVEATGFVGPLVLPGTTGCAGCMLRARAAQEPCWPLLVAQWRNARRSGIPACDGALATAVAGLTACTALAFLDRTASEVRGERTEVVLPRLTLTRHPVEPHPECPCGAAQAASPP</sequence>
<dbReference type="Gene3D" id="3.40.50.720">
    <property type="entry name" value="NAD(P)-binding Rossmann-like Domain"/>
    <property type="match status" value="1"/>
</dbReference>
<organism evidence="2 3">
    <name type="scientific">Streptomyces marincola</name>
    <dbReference type="NCBI Taxonomy" id="2878388"/>
    <lineage>
        <taxon>Bacteria</taxon>
        <taxon>Bacillati</taxon>
        <taxon>Actinomycetota</taxon>
        <taxon>Actinomycetes</taxon>
        <taxon>Kitasatosporales</taxon>
        <taxon>Streptomycetaceae</taxon>
        <taxon>Streptomyces</taxon>
    </lineage>
</organism>
<dbReference type="Pfam" id="PF00899">
    <property type="entry name" value="ThiF"/>
    <property type="match status" value="1"/>
</dbReference>
<reference evidence="2 3" key="1">
    <citation type="submission" date="2017-05" db="EMBL/GenBank/DDBJ databases">
        <title>Complete genome sequence of Streptomyces sp. SCSIO 03032 revealed the diverse biosynthetic pathways for its bioactive secondary metabolites.</title>
        <authorList>
            <person name="Ma L."/>
            <person name="Zhu Y."/>
            <person name="Zhang W."/>
            <person name="Zhang G."/>
            <person name="Tian X."/>
            <person name="Zhang S."/>
            <person name="Zhang C."/>
        </authorList>
    </citation>
    <scope>NUCLEOTIDE SEQUENCE [LARGE SCALE GENOMIC DNA]</scope>
    <source>
        <strain evidence="2 3">SCSIO 03032</strain>
    </source>
</reference>
<accession>A0A1W7CVJ3</accession>
<dbReference type="Proteomes" id="UP000194218">
    <property type="component" value="Chromosome"/>
</dbReference>
<protein>
    <recommendedName>
        <fullName evidence="1">THIF-type NAD/FAD binding fold domain-containing protein</fullName>
    </recommendedName>
</protein>
<dbReference type="KEGG" id="smao:CAG99_07485"/>
<gene>
    <name evidence="2" type="ORF">CAG99_07485</name>
</gene>
<dbReference type="InterPro" id="IPR000594">
    <property type="entry name" value="ThiF_NAD_FAD-bd"/>
</dbReference>
<dbReference type="InterPro" id="IPR035985">
    <property type="entry name" value="Ubiquitin-activating_enz"/>
</dbReference>